<organism evidence="2">
    <name type="scientific">Glycine max</name>
    <name type="common">Soybean</name>
    <name type="synonym">Glycine hispida</name>
    <dbReference type="NCBI Taxonomy" id="3847"/>
    <lineage>
        <taxon>Eukaryota</taxon>
        <taxon>Viridiplantae</taxon>
        <taxon>Streptophyta</taxon>
        <taxon>Embryophyta</taxon>
        <taxon>Tracheophyta</taxon>
        <taxon>Spermatophyta</taxon>
        <taxon>Magnoliopsida</taxon>
        <taxon>eudicotyledons</taxon>
        <taxon>Gunneridae</taxon>
        <taxon>Pentapetalae</taxon>
        <taxon>rosids</taxon>
        <taxon>fabids</taxon>
        <taxon>Fabales</taxon>
        <taxon>Fabaceae</taxon>
        <taxon>Papilionoideae</taxon>
        <taxon>50 kb inversion clade</taxon>
        <taxon>NPAAA clade</taxon>
        <taxon>indigoferoid/millettioid clade</taxon>
        <taxon>Phaseoleae</taxon>
        <taxon>Glycine</taxon>
        <taxon>Glycine subgen. Soja</taxon>
    </lineage>
</organism>
<gene>
    <name evidence="3" type="primary">LOC113001434</name>
    <name evidence="2" type="ORF">GLYMA_04G217000</name>
</gene>
<evidence type="ECO:0000256" key="1">
    <source>
        <dbReference type="SAM" id="MobiDB-lite"/>
    </source>
</evidence>
<reference evidence="2 3" key="1">
    <citation type="journal article" date="2010" name="Nature">
        <title>Genome sequence of the palaeopolyploid soybean.</title>
        <authorList>
            <person name="Schmutz J."/>
            <person name="Cannon S.B."/>
            <person name="Schlueter J."/>
            <person name="Ma J."/>
            <person name="Mitros T."/>
            <person name="Nelson W."/>
            <person name="Hyten D.L."/>
            <person name="Song Q."/>
            <person name="Thelen J.J."/>
            <person name="Cheng J."/>
            <person name="Xu D."/>
            <person name="Hellsten U."/>
            <person name="May G.D."/>
            <person name="Yu Y."/>
            <person name="Sakurai T."/>
            <person name="Umezawa T."/>
            <person name="Bhattacharyya M.K."/>
            <person name="Sandhu D."/>
            <person name="Valliyodan B."/>
            <person name="Lindquist E."/>
            <person name="Peto M."/>
            <person name="Grant D."/>
            <person name="Shu S."/>
            <person name="Goodstein D."/>
            <person name="Barry K."/>
            <person name="Futrell-Griggs M."/>
            <person name="Abernathy B."/>
            <person name="Du J."/>
            <person name="Tian Z."/>
            <person name="Zhu L."/>
            <person name="Gill N."/>
            <person name="Joshi T."/>
            <person name="Libault M."/>
            <person name="Sethuraman A."/>
            <person name="Zhang X.-C."/>
            <person name="Shinozaki K."/>
            <person name="Nguyen H.T."/>
            <person name="Wing R.A."/>
            <person name="Cregan P."/>
            <person name="Specht J."/>
            <person name="Grimwood J."/>
            <person name="Rokhsar D."/>
            <person name="Stacey G."/>
            <person name="Shoemaker R.C."/>
            <person name="Jackson S.A."/>
        </authorList>
    </citation>
    <scope>NUCLEOTIDE SEQUENCE [LARGE SCALE GENOMIC DNA]</scope>
    <source>
        <strain evidence="3">cv. Williams 82</strain>
        <tissue evidence="2">Callus</tissue>
    </source>
</reference>
<dbReference type="Gramene" id="KRH64112">
    <property type="protein sequence ID" value="KRH64112"/>
    <property type="gene ID" value="GLYMA_04G217000"/>
</dbReference>
<feature type="region of interest" description="Disordered" evidence="1">
    <location>
        <begin position="1"/>
        <end position="56"/>
    </location>
</feature>
<dbReference type="OMA" id="YQDQCTK"/>
<evidence type="ECO:0000313" key="4">
    <source>
        <dbReference type="Proteomes" id="UP000008827"/>
    </source>
</evidence>
<reference evidence="2" key="3">
    <citation type="submission" date="2018-07" db="EMBL/GenBank/DDBJ databases">
        <title>WGS assembly of Glycine max.</title>
        <authorList>
            <person name="Schmutz J."/>
            <person name="Cannon S."/>
            <person name="Schlueter J."/>
            <person name="Ma J."/>
            <person name="Mitros T."/>
            <person name="Nelson W."/>
            <person name="Hyten D."/>
            <person name="Song Q."/>
            <person name="Thelen J."/>
            <person name="Cheng J."/>
            <person name="Xu D."/>
            <person name="Hellsten U."/>
            <person name="May G."/>
            <person name="Yu Y."/>
            <person name="Sakurai T."/>
            <person name="Umezawa T."/>
            <person name="Bhattacharyya M."/>
            <person name="Sandhu D."/>
            <person name="Valliyodan B."/>
            <person name="Lindquist E."/>
            <person name="Peto M."/>
            <person name="Grant D."/>
            <person name="Shu S."/>
            <person name="Goodstein D."/>
            <person name="Barry K."/>
            <person name="Futrell-Griggs M."/>
            <person name="Abernathy B."/>
            <person name="Du J."/>
            <person name="Tian Z."/>
            <person name="Zhu L."/>
            <person name="Gill N."/>
            <person name="Joshi T."/>
            <person name="Libault M."/>
            <person name="Sethuraman A."/>
            <person name="Zhang X."/>
            <person name="Shinozaki K."/>
            <person name="Nguyen H."/>
            <person name="Wing R."/>
            <person name="Cregan P."/>
            <person name="Specht J."/>
            <person name="Grimwood J."/>
            <person name="Rokhsar D."/>
            <person name="Stacey G."/>
            <person name="Shoemaker R."/>
            <person name="Jackson S."/>
        </authorList>
    </citation>
    <scope>NUCLEOTIDE SEQUENCE</scope>
    <source>
        <tissue evidence="2">Callus</tissue>
    </source>
</reference>
<dbReference type="EMBL" id="CM000837">
    <property type="protein sequence ID" value="KRH64112.1"/>
    <property type="molecule type" value="Genomic_DNA"/>
</dbReference>
<dbReference type="OrthoDB" id="1739516at2759"/>
<reference evidence="3" key="2">
    <citation type="submission" date="2018-02" db="UniProtKB">
        <authorList>
            <consortium name="EnsemblPlants"/>
        </authorList>
    </citation>
    <scope>IDENTIFICATION</scope>
    <source>
        <strain evidence="3">Williams 82</strain>
    </source>
</reference>
<accession>A0A0R0KB56</accession>
<name>A0A0R0KB56_SOYBN</name>
<dbReference type="RefSeq" id="XP_025983922.1">
    <property type="nucleotide sequence ID" value="XM_026128137.1"/>
</dbReference>
<sequence length="103" mass="11817">MAEASPSRKSKPQMMESDMEVAQHLIQLSEDSSSDDIAGKRNTSCDGEEVHQRLSDDISVEKKIRELFGDDEVSQPKKKKRRRRYRSLVNIYMATASISMLQR</sequence>
<dbReference type="Proteomes" id="UP000008827">
    <property type="component" value="Chromosome 4"/>
</dbReference>
<dbReference type="SMR" id="A0A0R0KB56"/>
<protein>
    <submittedName>
        <fullName evidence="2 3">Uncharacterized protein</fullName>
    </submittedName>
</protein>
<evidence type="ECO:0000313" key="2">
    <source>
        <dbReference type="EMBL" id="KRH64112.1"/>
    </source>
</evidence>
<dbReference type="GeneID" id="113001434"/>
<dbReference type="EnsemblPlants" id="KRH64112">
    <property type="protein sequence ID" value="KRH64112"/>
    <property type="gene ID" value="GLYMA_04G217000"/>
</dbReference>
<dbReference type="AlphaFoldDB" id="A0A0R0KB56"/>
<evidence type="ECO:0000313" key="3">
    <source>
        <dbReference type="EnsemblPlants" id="KRH64112"/>
    </source>
</evidence>
<proteinExistence type="predicted"/>
<keyword evidence="4" id="KW-1185">Reference proteome</keyword>